<feature type="domain" description="Reverse transcriptase" evidence="1">
    <location>
        <begin position="1"/>
        <end position="207"/>
    </location>
</feature>
<protein>
    <recommendedName>
        <fullName evidence="1">Reverse transcriptase domain-containing protein</fullName>
    </recommendedName>
</protein>
<evidence type="ECO:0000259" key="1">
    <source>
        <dbReference type="PROSITE" id="PS50878"/>
    </source>
</evidence>
<reference evidence="2" key="1">
    <citation type="submission" date="2025-08" db="UniProtKB">
        <authorList>
            <consortium name="Ensembl"/>
        </authorList>
    </citation>
    <scope>IDENTIFICATION</scope>
</reference>
<proteinExistence type="predicted"/>
<accession>A0A8C1V271</accession>
<name>A0A8C1V271_CYPCA</name>
<dbReference type="Proteomes" id="UP000694700">
    <property type="component" value="Unplaced"/>
</dbReference>
<sequence length="695" mass="79795">MRMFFCLKPEIDDFKHKSAKLYIVFLDFRDAFGTLPYRVIIDPLEEIHLPKIYVDIIKDVYSDSYLQVICGKDLTRPIPLEVGIKTGCPWSAVNFIIAINQWLKWLCTYAPPRILSPNPVQGYADDVAVASRDEGMIKSMLSCTDRFLTWSGLQVKHSKCAVFYERRSGGNHWYRSRADQPHPFTILDQPLRVYTRHETYNYLGQKFNIAGEWSLQVMAHQFMTRLHFIDASPLSITLKVQAIRDIAFSQIQHLFPNVHIPQKVLHEMDNKTVNVVRKWLCLNTHSTRCFIFQKRQDAGLGVPNCMWEYIAKRQSHLINMQNWDDVSVGGMARASLLLDFKRRKVPHTCGGGDSFLGFKRKTNEKLDGRAQGFDVSSDWPNLNDLCWRTGTELKWTSHYQPVDVSDAVVEDPSDIVEARLHHNNIVHLLQPRTSRQTLLSIQRAQNMEYWSNLKLQGKLAKLPCADHSVSHTIYSNATISEEILTFCVKARLQVLPTKYNLSLWFPSSHSPLCLLHDPPQHLESVALIMNSCSSFKELYTARHDRLVDLIAAQIPCMADEQIFKHTTVQSEWFNSPANPFLGIANTPDIINISQNGKTVTLFEVSCAFDLFMEDSYCSKTLKYQSLISTIENLGYRCQLIVLVFGNLGHVHRLVIHRLCIGGLSKIRAKQFAKYCSISAIIGSMFIWKRRCFLYP</sequence>
<dbReference type="Pfam" id="PF00078">
    <property type="entry name" value="RVT_1"/>
    <property type="match status" value="1"/>
</dbReference>
<dbReference type="PANTHER" id="PTHR35450:SF2">
    <property type="entry name" value="REVERSE TRANSCRIPTASE DOMAIN-CONTAINING PROTEIN"/>
    <property type="match status" value="1"/>
</dbReference>
<dbReference type="InterPro" id="IPR000477">
    <property type="entry name" value="RT_dom"/>
</dbReference>
<dbReference type="PROSITE" id="PS50878">
    <property type="entry name" value="RT_POL"/>
    <property type="match status" value="1"/>
</dbReference>
<dbReference type="AlphaFoldDB" id="A0A8C1V271"/>
<evidence type="ECO:0000313" key="3">
    <source>
        <dbReference type="Proteomes" id="UP000694700"/>
    </source>
</evidence>
<organism evidence="2 3">
    <name type="scientific">Cyprinus carpio</name>
    <name type="common">Common carp</name>
    <dbReference type="NCBI Taxonomy" id="7962"/>
    <lineage>
        <taxon>Eukaryota</taxon>
        <taxon>Metazoa</taxon>
        <taxon>Chordata</taxon>
        <taxon>Craniata</taxon>
        <taxon>Vertebrata</taxon>
        <taxon>Euteleostomi</taxon>
        <taxon>Actinopterygii</taxon>
        <taxon>Neopterygii</taxon>
        <taxon>Teleostei</taxon>
        <taxon>Ostariophysi</taxon>
        <taxon>Cypriniformes</taxon>
        <taxon>Cyprinidae</taxon>
        <taxon>Cyprininae</taxon>
        <taxon>Cyprinus</taxon>
    </lineage>
</organism>
<evidence type="ECO:0000313" key="2">
    <source>
        <dbReference type="Ensembl" id="ENSCCRP00015045605.1"/>
    </source>
</evidence>
<dbReference type="PANTHER" id="PTHR35450">
    <property type="entry name" value="REVERSE TRANSCRIPTASE DOMAIN-CONTAINING PROTEIN"/>
    <property type="match status" value="1"/>
</dbReference>
<dbReference type="Ensembl" id="ENSCCRT00015047137.1">
    <property type="protein sequence ID" value="ENSCCRP00015045605.1"/>
    <property type="gene ID" value="ENSCCRG00015018919.1"/>
</dbReference>